<feature type="domain" description="Aminotransferase class I/classII large" evidence="7">
    <location>
        <begin position="40"/>
        <end position="391"/>
    </location>
</feature>
<evidence type="ECO:0000256" key="5">
    <source>
        <dbReference type="ARBA" id="ARBA00022898"/>
    </source>
</evidence>
<evidence type="ECO:0000256" key="4">
    <source>
        <dbReference type="ARBA" id="ARBA00022679"/>
    </source>
</evidence>
<dbReference type="AlphaFoldDB" id="A0A0M2JSM3"/>
<gene>
    <name evidence="8" type="ORF">WN67_23345</name>
</gene>
<dbReference type="PROSITE" id="PS00105">
    <property type="entry name" value="AA_TRANSFER_CLASS_1"/>
    <property type="match status" value="1"/>
</dbReference>
<dbReference type="EC" id="2.6.1.-" evidence="6"/>
<comment type="cofactor">
    <cofactor evidence="1 6">
        <name>pyridoxal 5'-phosphate</name>
        <dbReference type="ChEBI" id="CHEBI:597326"/>
    </cofactor>
</comment>
<dbReference type="SUPFAM" id="SSF53383">
    <property type="entry name" value="PLP-dependent transferases"/>
    <property type="match status" value="1"/>
</dbReference>
<dbReference type="GO" id="GO:0008483">
    <property type="term" value="F:transaminase activity"/>
    <property type="evidence" value="ECO:0007669"/>
    <property type="project" value="UniProtKB-KW"/>
</dbReference>
<dbReference type="CDD" id="cd00609">
    <property type="entry name" value="AAT_like"/>
    <property type="match status" value="1"/>
</dbReference>
<evidence type="ECO:0000313" key="9">
    <source>
        <dbReference type="Proteomes" id="UP000034150"/>
    </source>
</evidence>
<accession>A0A0M2JSM3</accession>
<dbReference type="Gene3D" id="3.90.1150.10">
    <property type="entry name" value="Aspartate Aminotransferase, domain 1"/>
    <property type="match status" value="1"/>
</dbReference>
<dbReference type="Proteomes" id="UP000034150">
    <property type="component" value="Unassembled WGS sequence"/>
</dbReference>
<dbReference type="GO" id="GO:0006520">
    <property type="term" value="P:amino acid metabolic process"/>
    <property type="evidence" value="ECO:0007669"/>
    <property type="project" value="InterPro"/>
</dbReference>
<keyword evidence="9" id="KW-1185">Reference proteome</keyword>
<dbReference type="InterPro" id="IPR015422">
    <property type="entry name" value="PyrdxlP-dep_Trfase_small"/>
</dbReference>
<dbReference type="GO" id="GO:0030170">
    <property type="term" value="F:pyridoxal phosphate binding"/>
    <property type="evidence" value="ECO:0007669"/>
    <property type="project" value="InterPro"/>
</dbReference>
<dbReference type="InterPro" id="IPR004839">
    <property type="entry name" value="Aminotransferase_I/II_large"/>
</dbReference>
<sequence>MMSSSLQHPLKFAERMSHIGSVGSFDFAARARTIEAAGHDVVHFEIGEPDFPTPENIVDVAVKAMRDGATSYTASAGTAEARRAAAKYVSPRAGFDIEPESVVFVPGSKNVLYFTLLALTEPGDEVIIPDPGYPTYRALVEFLGCRAVPLALRAENDYQPDPAELASLITDKTSLVVLNVPANPTGGALHRETAEGLATVLAERQLPVYADEINCRIMFESPHVSLLEMPGMRDLAIVSDGLSKAWSMCGWRLGFGVMPPALAERIGKIMVQTSACTATFTLAAAVEAFSSPASDRAVETMVGEFRRRRDVIVQRLNAIEGITCHAPAGAFYVFPDITATGWREKELANALLDQAHVAVLPGTGFGEQGTGHIRLSFATSEAKIVEGVDRIERFLVENKR</sequence>
<dbReference type="PANTHER" id="PTHR46383">
    <property type="entry name" value="ASPARTATE AMINOTRANSFERASE"/>
    <property type="match status" value="1"/>
</dbReference>
<evidence type="ECO:0000256" key="6">
    <source>
        <dbReference type="RuleBase" id="RU000481"/>
    </source>
</evidence>
<evidence type="ECO:0000259" key="7">
    <source>
        <dbReference type="Pfam" id="PF00155"/>
    </source>
</evidence>
<dbReference type="PANTHER" id="PTHR46383:SF1">
    <property type="entry name" value="ASPARTATE AMINOTRANSFERASE"/>
    <property type="match status" value="1"/>
</dbReference>
<dbReference type="InterPro" id="IPR004838">
    <property type="entry name" value="NHTrfase_class1_PyrdxlP-BS"/>
</dbReference>
<dbReference type="PATRIC" id="fig|1807.13.peg.5307"/>
<dbReference type="Pfam" id="PF00155">
    <property type="entry name" value="Aminotran_1_2"/>
    <property type="match status" value="1"/>
</dbReference>
<keyword evidence="5" id="KW-0663">Pyridoxal phosphate</keyword>
<evidence type="ECO:0000256" key="3">
    <source>
        <dbReference type="ARBA" id="ARBA00022576"/>
    </source>
</evidence>
<dbReference type="InterPro" id="IPR015421">
    <property type="entry name" value="PyrdxlP-dep_Trfase_major"/>
</dbReference>
<proteinExistence type="inferred from homology"/>
<reference evidence="8 9" key="1">
    <citation type="journal article" date="2015" name="Genome Announc.">
        <title>Draft Genome Sequence of Mycobacterium obuense Strain UC1, Isolated from Patient Sputum.</title>
        <authorList>
            <person name="Greninger A.L."/>
            <person name="Cunningham G."/>
            <person name="Hsu E.D."/>
            <person name="Yu J.M."/>
            <person name="Chiu C.Y."/>
            <person name="Miller S."/>
        </authorList>
    </citation>
    <scope>NUCLEOTIDE SEQUENCE [LARGE SCALE GENOMIC DNA]</scope>
    <source>
        <strain evidence="8 9">UC1</strain>
    </source>
</reference>
<organism evidence="8 9">
    <name type="scientific">Mycolicibacterium obuense</name>
    <dbReference type="NCBI Taxonomy" id="1807"/>
    <lineage>
        <taxon>Bacteria</taxon>
        <taxon>Bacillati</taxon>
        <taxon>Actinomycetota</taxon>
        <taxon>Actinomycetes</taxon>
        <taxon>Mycobacteriales</taxon>
        <taxon>Mycobacteriaceae</taxon>
        <taxon>Mycolicibacterium</taxon>
    </lineage>
</organism>
<protein>
    <recommendedName>
        <fullName evidence="6">Aminotransferase</fullName>
        <ecNumber evidence="6">2.6.1.-</ecNumber>
    </recommendedName>
</protein>
<dbReference type="Gene3D" id="3.40.640.10">
    <property type="entry name" value="Type I PLP-dependent aspartate aminotransferase-like (Major domain)"/>
    <property type="match status" value="1"/>
</dbReference>
<dbReference type="EMBL" id="LAUZ02000096">
    <property type="protein sequence ID" value="KKE99579.1"/>
    <property type="molecule type" value="Genomic_DNA"/>
</dbReference>
<evidence type="ECO:0000313" key="8">
    <source>
        <dbReference type="EMBL" id="KKE99579.1"/>
    </source>
</evidence>
<name>A0A0M2JSM3_9MYCO</name>
<keyword evidence="4 6" id="KW-0808">Transferase</keyword>
<evidence type="ECO:0000256" key="2">
    <source>
        <dbReference type="ARBA" id="ARBA00007441"/>
    </source>
</evidence>
<comment type="similarity">
    <text evidence="2 6">Belongs to the class-I pyridoxal-phosphate-dependent aminotransferase family.</text>
</comment>
<comment type="caution">
    <text evidence="8">The sequence shown here is derived from an EMBL/GenBank/DDBJ whole genome shotgun (WGS) entry which is preliminary data.</text>
</comment>
<dbReference type="InterPro" id="IPR050596">
    <property type="entry name" value="AspAT/PAT-like"/>
</dbReference>
<keyword evidence="3 6" id="KW-0032">Aminotransferase</keyword>
<evidence type="ECO:0000256" key="1">
    <source>
        <dbReference type="ARBA" id="ARBA00001933"/>
    </source>
</evidence>
<dbReference type="InterPro" id="IPR015424">
    <property type="entry name" value="PyrdxlP-dep_Trfase"/>
</dbReference>